<dbReference type="SMART" id="SM00481">
    <property type="entry name" value="POLIIIAc"/>
    <property type="match status" value="1"/>
</dbReference>
<dbReference type="CDD" id="cd07432">
    <property type="entry name" value="PHP_HisPPase"/>
    <property type="match status" value="1"/>
</dbReference>
<evidence type="ECO:0000313" key="3">
    <source>
        <dbReference type="Proteomes" id="UP001321582"/>
    </source>
</evidence>
<dbReference type="GO" id="GO:0004534">
    <property type="term" value="F:5'-3' RNA exonuclease activity"/>
    <property type="evidence" value="ECO:0007669"/>
    <property type="project" value="TreeGrafter"/>
</dbReference>
<dbReference type="RefSeq" id="WP_307903459.1">
    <property type="nucleotide sequence ID" value="NZ_AP027059.1"/>
</dbReference>
<name>A0AAU9E2I4_9FUSO</name>
<dbReference type="PANTHER" id="PTHR42924">
    <property type="entry name" value="EXONUCLEASE"/>
    <property type="match status" value="1"/>
</dbReference>
<dbReference type="InterPro" id="IPR003141">
    <property type="entry name" value="Pol/His_phosphatase_N"/>
</dbReference>
<dbReference type="Proteomes" id="UP001321582">
    <property type="component" value="Chromosome"/>
</dbReference>
<feature type="domain" description="Polymerase/histidinol phosphatase N-terminal" evidence="1">
    <location>
        <begin position="5"/>
        <end position="73"/>
    </location>
</feature>
<dbReference type="PANTHER" id="PTHR42924:SF3">
    <property type="entry name" value="POLYMERASE_HISTIDINOL PHOSPHATASE N-TERMINAL DOMAIN-CONTAINING PROTEIN"/>
    <property type="match status" value="1"/>
</dbReference>
<protein>
    <submittedName>
        <fullName evidence="2">Histidinol-phosphatase</fullName>
    </submittedName>
</protein>
<reference evidence="2 3" key="1">
    <citation type="submission" date="2022-11" db="EMBL/GenBank/DDBJ databases">
        <title>Haliovirga abyssi gen. nov., sp. nov., a mesophilic fermentative bacterium isolated from the Iheya North hydrothermal field and the proposal of Haliovirgaceae fam. nov.</title>
        <authorList>
            <person name="Miyazaki U."/>
            <person name="Tame A."/>
            <person name="Miyazaki J."/>
            <person name="Takai K."/>
            <person name="Sawayama S."/>
            <person name="Kitajima M."/>
            <person name="Okamoto A."/>
            <person name="Nakagawa S."/>
        </authorList>
    </citation>
    <scope>NUCLEOTIDE SEQUENCE [LARGE SCALE GENOMIC DNA]</scope>
    <source>
        <strain evidence="2 3">IC12</strain>
    </source>
</reference>
<dbReference type="SUPFAM" id="SSF89550">
    <property type="entry name" value="PHP domain-like"/>
    <property type="match status" value="1"/>
</dbReference>
<dbReference type="EMBL" id="AP027059">
    <property type="protein sequence ID" value="BDU50595.1"/>
    <property type="molecule type" value="Genomic_DNA"/>
</dbReference>
<keyword evidence="3" id="KW-1185">Reference proteome</keyword>
<accession>A0AAU9E2I4</accession>
<dbReference type="KEGG" id="haby:HLVA_11640"/>
<dbReference type="AlphaFoldDB" id="A0AAU9E2I4"/>
<dbReference type="Gene3D" id="3.20.20.140">
    <property type="entry name" value="Metal-dependent hydrolases"/>
    <property type="match status" value="1"/>
</dbReference>
<sequence length="241" mass="27693">MKFYADLHIHSVLSPCADLLMTTNNIIDKLIENDIKIFSITDHNSNKNSKVFKMRANEKGLIFIPGIEIETVEGIHTLGYFKCLEDLENVTKVIYNHLPKIKNREDIYGYQLILDKEDEYVEKAEEFLSGSVDLGIEDVVKLIKNNNGLAVPAHIDRSNSIISNLGYIPELKFDGIEIYMKKKIDVLVNKLDIKYPIFSSSDSHFVNTIEKAKMYFEFEKLDIDIDDIFKAINKGEINIVR</sequence>
<organism evidence="2 3">
    <name type="scientific">Haliovirga abyssi</name>
    <dbReference type="NCBI Taxonomy" id="2996794"/>
    <lineage>
        <taxon>Bacteria</taxon>
        <taxon>Fusobacteriati</taxon>
        <taxon>Fusobacteriota</taxon>
        <taxon>Fusobacteriia</taxon>
        <taxon>Fusobacteriales</taxon>
        <taxon>Haliovirgaceae</taxon>
        <taxon>Haliovirga</taxon>
    </lineage>
</organism>
<evidence type="ECO:0000259" key="1">
    <source>
        <dbReference type="SMART" id="SM00481"/>
    </source>
</evidence>
<gene>
    <name evidence="2" type="ORF">HLVA_11640</name>
</gene>
<dbReference type="InterPro" id="IPR016195">
    <property type="entry name" value="Pol/histidinol_Pase-like"/>
</dbReference>
<proteinExistence type="predicted"/>
<evidence type="ECO:0000313" key="2">
    <source>
        <dbReference type="EMBL" id="BDU50595.1"/>
    </source>
</evidence>
<dbReference type="GO" id="GO:0035312">
    <property type="term" value="F:5'-3' DNA exonuclease activity"/>
    <property type="evidence" value="ECO:0007669"/>
    <property type="project" value="TreeGrafter"/>
</dbReference>
<dbReference type="InterPro" id="IPR052018">
    <property type="entry name" value="PHP_domain"/>
</dbReference>